<dbReference type="InterPro" id="IPR013783">
    <property type="entry name" value="Ig-like_fold"/>
</dbReference>
<name>A0AAV7D0T9_ENGPU</name>
<keyword evidence="4" id="KW-0325">Glycoprotein</keyword>
<feature type="domain" description="Ig-like" evidence="8">
    <location>
        <begin position="13"/>
        <end position="109"/>
    </location>
</feature>
<dbReference type="PANTHER" id="PTHR11640">
    <property type="entry name" value="NEPHRIN"/>
    <property type="match status" value="1"/>
</dbReference>
<evidence type="ECO:0000256" key="2">
    <source>
        <dbReference type="ARBA" id="ARBA00023136"/>
    </source>
</evidence>
<dbReference type="Gene3D" id="2.60.40.10">
    <property type="entry name" value="Immunoglobulins"/>
    <property type="match status" value="2"/>
</dbReference>
<dbReference type="GO" id="GO:0005886">
    <property type="term" value="C:plasma membrane"/>
    <property type="evidence" value="ECO:0007669"/>
    <property type="project" value="TreeGrafter"/>
</dbReference>
<dbReference type="InterPro" id="IPR013151">
    <property type="entry name" value="Immunoglobulin_dom"/>
</dbReference>
<dbReference type="Proteomes" id="UP000824782">
    <property type="component" value="Unassembled WGS sequence"/>
</dbReference>
<keyword evidence="6" id="KW-1133">Transmembrane helix</keyword>
<evidence type="ECO:0000256" key="3">
    <source>
        <dbReference type="ARBA" id="ARBA00023157"/>
    </source>
</evidence>
<proteinExistence type="predicted"/>
<dbReference type="GO" id="GO:0050839">
    <property type="term" value="F:cell adhesion molecule binding"/>
    <property type="evidence" value="ECO:0007669"/>
    <property type="project" value="TreeGrafter"/>
</dbReference>
<reference evidence="9" key="1">
    <citation type="thesis" date="2020" institute="ProQuest LLC" country="789 East Eisenhower Parkway, Ann Arbor, MI, USA">
        <title>Comparative Genomics and Chromosome Evolution.</title>
        <authorList>
            <person name="Mudd A.B."/>
        </authorList>
    </citation>
    <scope>NUCLEOTIDE SEQUENCE</scope>
    <source>
        <strain evidence="9">237g6f4</strain>
        <tissue evidence="9">Blood</tissue>
    </source>
</reference>
<dbReference type="AlphaFoldDB" id="A0AAV7D0T9"/>
<feature type="chain" id="PRO_5044715807" description="Ig-like domain-containing protein" evidence="7">
    <location>
        <begin position="21"/>
        <end position="252"/>
    </location>
</feature>
<dbReference type="GO" id="GO:0098609">
    <property type="term" value="P:cell-cell adhesion"/>
    <property type="evidence" value="ECO:0007669"/>
    <property type="project" value="TreeGrafter"/>
</dbReference>
<dbReference type="Pfam" id="PF00047">
    <property type="entry name" value="ig"/>
    <property type="match status" value="1"/>
</dbReference>
<dbReference type="InterPro" id="IPR003598">
    <property type="entry name" value="Ig_sub2"/>
</dbReference>
<dbReference type="GO" id="GO:0005911">
    <property type="term" value="C:cell-cell junction"/>
    <property type="evidence" value="ECO:0007669"/>
    <property type="project" value="TreeGrafter"/>
</dbReference>
<dbReference type="SMART" id="SM00409">
    <property type="entry name" value="IG"/>
    <property type="match status" value="2"/>
</dbReference>
<evidence type="ECO:0000259" key="8">
    <source>
        <dbReference type="PROSITE" id="PS50835"/>
    </source>
</evidence>
<comment type="subcellular location">
    <subcellularLocation>
        <location evidence="1">Membrane</location>
        <topology evidence="1">Single-pass type I membrane protein</topology>
    </subcellularLocation>
</comment>
<dbReference type="InterPro" id="IPR036179">
    <property type="entry name" value="Ig-like_dom_sf"/>
</dbReference>
<evidence type="ECO:0000256" key="6">
    <source>
        <dbReference type="SAM" id="Phobius"/>
    </source>
</evidence>
<comment type="caution">
    <text evidence="9">The sequence shown here is derived from an EMBL/GenBank/DDBJ whole genome shotgun (WGS) entry which is preliminary data.</text>
</comment>
<feature type="signal peptide" evidence="7">
    <location>
        <begin position="1"/>
        <end position="20"/>
    </location>
</feature>
<dbReference type="SUPFAM" id="SSF48726">
    <property type="entry name" value="Immunoglobulin"/>
    <property type="match status" value="2"/>
</dbReference>
<keyword evidence="10" id="KW-1185">Reference proteome</keyword>
<feature type="domain" description="Ig-like" evidence="8">
    <location>
        <begin position="116"/>
        <end position="189"/>
    </location>
</feature>
<evidence type="ECO:0000256" key="7">
    <source>
        <dbReference type="SAM" id="SignalP"/>
    </source>
</evidence>
<evidence type="ECO:0000256" key="5">
    <source>
        <dbReference type="ARBA" id="ARBA00023319"/>
    </source>
</evidence>
<dbReference type="CDD" id="cd00096">
    <property type="entry name" value="Ig"/>
    <property type="match status" value="1"/>
</dbReference>
<evidence type="ECO:0000256" key="1">
    <source>
        <dbReference type="ARBA" id="ARBA00004479"/>
    </source>
</evidence>
<dbReference type="SMART" id="SM00408">
    <property type="entry name" value="IGc2"/>
    <property type="match status" value="2"/>
</dbReference>
<keyword evidence="3" id="KW-1015">Disulfide bond</keyword>
<feature type="transmembrane region" description="Helical" evidence="6">
    <location>
        <begin position="216"/>
        <end position="234"/>
    </location>
</feature>
<keyword evidence="2 6" id="KW-0472">Membrane</keyword>
<evidence type="ECO:0000313" key="10">
    <source>
        <dbReference type="Proteomes" id="UP000824782"/>
    </source>
</evidence>
<organism evidence="9 10">
    <name type="scientific">Engystomops pustulosus</name>
    <name type="common">Tungara frog</name>
    <name type="synonym">Physalaemus pustulosus</name>
    <dbReference type="NCBI Taxonomy" id="76066"/>
    <lineage>
        <taxon>Eukaryota</taxon>
        <taxon>Metazoa</taxon>
        <taxon>Chordata</taxon>
        <taxon>Craniata</taxon>
        <taxon>Vertebrata</taxon>
        <taxon>Euteleostomi</taxon>
        <taxon>Amphibia</taxon>
        <taxon>Batrachia</taxon>
        <taxon>Anura</taxon>
        <taxon>Neobatrachia</taxon>
        <taxon>Hyloidea</taxon>
        <taxon>Leptodactylidae</taxon>
        <taxon>Leiuperinae</taxon>
        <taxon>Engystomops</taxon>
    </lineage>
</organism>
<protein>
    <recommendedName>
        <fullName evidence="8">Ig-like domain-containing protein</fullName>
    </recommendedName>
</protein>
<accession>A0AAV7D0T9</accession>
<dbReference type="Pfam" id="PF13927">
    <property type="entry name" value="Ig_3"/>
    <property type="match status" value="1"/>
</dbReference>
<sequence length="252" mass="28022">MKKLLLLVTVLLPFFHEITGSLKIFLNNALYENKTSLTISDPAIIRCEVADNTENETLIWYRGTLEVNISSENSVNVSTVCIPELTVEDNGVSFTCLLKSNTSIKRSLQLDVQFNPRLSGDTQIRAEEGKTVQISCGFKANPAASMFWRQNNSLFTLPANYKQDLTMDTLQLTIEKVTKKDTANYTCVALLPNGNETTRVFELIVGDRQVGLPIEAIAAAVVVGALMIAFGMFARREKIFNMCMKGRHDTAM</sequence>
<keyword evidence="7" id="KW-0732">Signal</keyword>
<dbReference type="InterPro" id="IPR051275">
    <property type="entry name" value="Cell_adhesion_signaling"/>
</dbReference>
<gene>
    <name evidence="9" type="ORF">GDO81_006793</name>
</gene>
<dbReference type="InterPro" id="IPR007110">
    <property type="entry name" value="Ig-like_dom"/>
</dbReference>
<keyword evidence="5" id="KW-0393">Immunoglobulin domain</keyword>
<dbReference type="EMBL" id="WNYA01000002">
    <property type="protein sequence ID" value="KAG8590551.1"/>
    <property type="molecule type" value="Genomic_DNA"/>
</dbReference>
<evidence type="ECO:0000313" key="9">
    <source>
        <dbReference type="EMBL" id="KAG8590549.1"/>
    </source>
</evidence>
<keyword evidence="6" id="KW-0812">Transmembrane</keyword>
<evidence type="ECO:0000256" key="4">
    <source>
        <dbReference type="ARBA" id="ARBA00023180"/>
    </source>
</evidence>
<dbReference type="InterPro" id="IPR003599">
    <property type="entry name" value="Ig_sub"/>
</dbReference>
<dbReference type="EMBL" id="WNYA01000002">
    <property type="protein sequence ID" value="KAG8590549.1"/>
    <property type="molecule type" value="Genomic_DNA"/>
</dbReference>
<dbReference type="PANTHER" id="PTHR11640:SF31">
    <property type="entry name" value="IRREGULAR CHIASM C-ROUGHEST PROTEIN-RELATED"/>
    <property type="match status" value="1"/>
</dbReference>
<dbReference type="PROSITE" id="PS50835">
    <property type="entry name" value="IG_LIKE"/>
    <property type="match status" value="2"/>
</dbReference>